<protein>
    <submittedName>
        <fullName evidence="2">Uncharacterized protein</fullName>
    </submittedName>
</protein>
<reference evidence="2" key="1">
    <citation type="journal article" date="2022" name="G3 (Bethesda)">
        <title>High quality genome of the basidiomycete yeast Dioszegia hungarica PDD-24b-2 isolated from cloud water.</title>
        <authorList>
            <person name="Jarrige D."/>
            <person name="Haridas S."/>
            <person name="Bleykasten-Grosshans C."/>
            <person name="Joly M."/>
            <person name="Nadalig T."/>
            <person name="Sancelme M."/>
            <person name="Vuilleumier S."/>
            <person name="Grigoriev I.V."/>
            <person name="Amato P."/>
            <person name="Bringel F."/>
        </authorList>
    </citation>
    <scope>NUCLEOTIDE SEQUENCE</scope>
    <source>
        <strain evidence="2">PDD-24b-2</strain>
    </source>
</reference>
<dbReference type="RefSeq" id="XP_052945206.1">
    <property type="nucleotide sequence ID" value="XM_053088588.1"/>
</dbReference>
<feature type="region of interest" description="Disordered" evidence="1">
    <location>
        <begin position="325"/>
        <end position="359"/>
    </location>
</feature>
<dbReference type="AlphaFoldDB" id="A0AA38LV82"/>
<evidence type="ECO:0000313" key="2">
    <source>
        <dbReference type="EMBL" id="KAI9635429.1"/>
    </source>
</evidence>
<organism evidence="2 3">
    <name type="scientific">Dioszegia hungarica</name>
    <dbReference type="NCBI Taxonomy" id="4972"/>
    <lineage>
        <taxon>Eukaryota</taxon>
        <taxon>Fungi</taxon>
        <taxon>Dikarya</taxon>
        <taxon>Basidiomycota</taxon>
        <taxon>Agaricomycotina</taxon>
        <taxon>Tremellomycetes</taxon>
        <taxon>Tremellales</taxon>
        <taxon>Bulleribasidiaceae</taxon>
        <taxon>Dioszegia</taxon>
    </lineage>
</organism>
<evidence type="ECO:0000313" key="3">
    <source>
        <dbReference type="Proteomes" id="UP001164286"/>
    </source>
</evidence>
<gene>
    <name evidence="2" type="ORF">MKK02DRAFT_32854</name>
</gene>
<dbReference type="Proteomes" id="UP001164286">
    <property type="component" value="Unassembled WGS sequence"/>
</dbReference>
<sequence>MAYPSIGVARRCLSPLRFDILRGGSPCATYALLPPDASSSIFGMLDTATTAFSPTLDIDPDLKDQCLSLFSALAQRAQSSGTTDFVLRRIYRTPTEVRFFYHTNAASEPDAVGEDEEISPTEFAHFTRLVKNTGHFSKLSEDFRRSCTTLIPTDRPVRPARQFTLQLESADRAETLSLFPPPSVEESVDEYSDEENAALMWTVRAVFEDLIRTSPLALTHELKPISISCTPQSLIFGFKVQPRRIFPGEPDNCALRCSSFEGTECSDLRRVRWVMNHMPSTVNTASEAVIGEFQAKQLPNNPTQAAVVHTARVLLFRLPTAREEVQNGDDAGRDSHSESLFRRRRSDHPDTVIQGSKTKTNLNVTLSSVEYKKGTQEGRLQLNLTARPQNRSSPSDLRVMSSTLDQLGLLICKMDLDGRWLSQGYTRAIKGCPPDAITSKTISMAVPTIRTLSDMPNLIRSTQWLAENQMPGNISGINPIVLGDEGPTSLSEVGSADEMEEPDVPPSDGEMADAPLVLQEDYGADEMDADAFASLVDEEFGW</sequence>
<feature type="compositionally biased region" description="Basic and acidic residues" evidence="1">
    <location>
        <begin position="325"/>
        <end position="341"/>
    </location>
</feature>
<evidence type="ECO:0000256" key="1">
    <source>
        <dbReference type="SAM" id="MobiDB-lite"/>
    </source>
</evidence>
<proteinExistence type="predicted"/>
<name>A0AA38LV82_9TREE</name>
<feature type="region of interest" description="Disordered" evidence="1">
    <location>
        <begin position="485"/>
        <end position="511"/>
    </location>
</feature>
<accession>A0AA38LV82</accession>
<dbReference type="EMBL" id="JAKWFO010000005">
    <property type="protein sequence ID" value="KAI9635429.1"/>
    <property type="molecule type" value="Genomic_DNA"/>
</dbReference>
<keyword evidence="3" id="KW-1185">Reference proteome</keyword>
<dbReference type="GeneID" id="77727793"/>
<comment type="caution">
    <text evidence="2">The sequence shown here is derived from an EMBL/GenBank/DDBJ whole genome shotgun (WGS) entry which is preliminary data.</text>
</comment>